<dbReference type="InterPro" id="IPR051091">
    <property type="entry name" value="O-Glucosyltr/Glycosyltrsf_90"/>
</dbReference>
<feature type="domain" description="Glycosyl transferase CAP10" evidence="1">
    <location>
        <begin position="87"/>
        <end position="320"/>
    </location>
</feature>
<name>A0A6A5V927_9PLEO</name>
<proteinExistence type="predicted"/>
<evidence type="ECO:0000313" key="3">
    <source>
        <dbReference type="Proteomes" id="UP000800036"/>
    </source>
</evidence>
<evidence type="ECO:0000259" key="1">
    <source>
        <dbReference type="SMART" id="SM00672"/>
    </source>
</evidence>
<dbReference type="OrthoDB" id="202415at2759"/>
<dbReference type="AlphaFoldDB" id="A0A6A5V927"/>
<keyword evidence="3" id="KW-1185">Reference proteome</keyword>
<dbReference type="InterPro" id="IPR006598">
    <property type="entry name" value="CAP10"/>
</dbReference>
<gene>
    <name evidence="2" type="ORF">BU23DRAFT_643860</name>
</gene>
<organism evidence="2 3">
    <name type="scientific">Bimuria novae-zelandiae CBS 107.79</name>
    <dbReference type="NCBI Taxonomy" id="1447943"/>
    <lineage>
        <taxon>Eukaryota</taxon>
        <taxon>Fungi</taxon>
        <taxon>Dikarya</taxon>
        <taxon>Ascomycota</taxon>
        <taxon>Pezizomycotina</taxon>
        <taxon>Dothideomycetes</taxon>
        <taxon>Pleosporomycetidae</taxon>
        <taxon>Pleosporales</taxon>
        <taxon>Massarineae</taxon>
        <taxon>Didymosphaeriaceae</taxon>
        <taxon>Bimuria</taxon>
    </lineage>
</organism>
<dbReference type="Proteomes" id="UP000800036">
    <property type="component" value="Unassembled WGS sequence"/>
</dbReference>
<dbReference type="PANTHER" id="PTHR12203:SF107">
    <property type="entry name" value="GLYCOSYL TRANSFERASE CAP10 DOMAIN-CONTAINING PROTEIN"/>
    <property type="match status" value="1"/>
</dbReference>
<dbReference type="EMBL" id="ML976686">
    <property type="protein sequence ID" value="KAF1972532.1"/>
    <property type="molecule type" value="Genomic_DNA"/>
</dbReference>
<reference evidence="2" key="1">
    <citation type="journal article" date="2020" name="Stud. Mycol.">
        <title>101 Dothideomycetes genomes: a test case for predicting lifestyles and emergence of pathogens.</title>
        <authorList>
            <person name="Haridas S."/>
            <person name="Albert R."/>
            <person name="Binder M."/>
            <person name="Bloem J."/>
            <person name="Labutti K."/>
            <person name="Salamov A."/>
            <person name="Andreopoulos B."/>
            <person name="Baker S."/>
            <person name="Barry K."/>
            <person name="Bills G."/>
            <person name="Bluhm B."/>
            <person name="Cannon C."/>
            <person name="Castanera R."/>
            <person name="Culley D."/>
            <person name="Daum C."/>
            <person name="Ezra D."/>
            <person name="Gonzalez J."/>
            <person name="Henrissat B."/>
            <person name="Kuo A."/>
            <person name="Liang C."/>
            <person name="Lipzen A."/>
            <person name="Lutzoni F."/>
            <person name="Magnuson J."/>
            <person name="Mondo S."/>
            <person name="Nolan M."/>
            <person name="Ohm R."/>
            <person name="Pangilinan J."/>
            <person name="Park H.-J."/>
            <person name="Ramirez L."/>
            <person name="Alfaro M."/>
            <person name="Sun H."/>
            <person name="Tritt A."/>
            <person name="Yoshinaga Y."/>
            <person name="Zwiers L.-H."/>
            <person name="Turgeon B."/>
            <person name="Goodwin S."/>
            <person name="Spatafora J."/>
            <person name="Crous P."/>
            <person name="Grigoriev I."/>
        </authorList>
    </citation>
    <scope>NUCLEOTIDE SEQUENCE</scope>
    <source>
        <strain evidence="2">CBS 107.79</strain>
    </source>
</reference>
<dbReference type="SMART" id="SM00672">
    <property type="entry name" value="CAP10"/>
    <property type="match status" value="1"/>
</dbReference>
<accession>A0A6A5V927</accession>
<sequence>MIKLNRYGLTASQCSSEFKSLFYEIERAVEHRNKVGYVKETDIDLGWKPEGAVRAMIYNQKVAFTFGCRALGTLHQIDRAIATSSEPLPNIEFSFVVSDIPDSRHRDHTFWALTRLAVDEKIWLMPDFGYWSWPLDLVGNYEQIRAEIKANEVGWDKKIRKALWRGAAKTNKVRSALLRVSQGKAWADVQEVKWKNRTDVARDSAALSMVDHCSHQFLIHTEGRSYSGRAKYLLNCESITIMHKSEWIEPHQSVLELSGPGQNFIQVERDFSDLESKVQELLQNSEFAKRIARNSAKTFRDRYLTPAAQACYWRQLIRSWAEVSFRPKPWALTGGGKQLRGVPFETFV</sequence>
<dbReference type="PANTHER" id="PTHR12203">
    <property type="entry name" value="KDEL LYS-ASP-GLU-LEU CONTAINING - RELATED"/>
    <property type="match status" value="1"/>
</dbReference>
<dbReference type="Pfam" id="PF05686">
    <property type="entry name" value="Glyco_transf_90"/>
    <property type="match status" value="1"/>
</dbReference>
<evidence type="ECO:0000313" key="2">
    <source>
        <dbReference type="EMBL" id="KAF1972532.1"/>
    </source>
</evidence>
<protein>
    <recommendedName>
        <fullName evidence="1">Glycosyl transferase CAP10 domain-containing protein</fullName>
    </recommendedName>
</protein>